<proteinExistence type="inferred from homology"/>
<dbReference type="PROSITE" id="PS50893">
    <property type="entry name" value="ABC_TRANSPORTER_2"/>
    <property type="match status" value="1"/>
</dbReference>
<keyword evidence="4 6" id="KW-0067">ATP-binding</keyword>
<name>A0ABY5VDH8_9FIRM</name>
<dbReference type="Gene3D" id="3.40.50.300">
    <property type="entry name" value="P-loop containing nucleotide triphosphate hydrolases"/>
    <property type="match status" value="1"/>
</dbReference>
<gene>
    <name evidence="6" type="ORF">NQ502_11495</name>
</gene>
<reference evidence="6" key="1">
    <citation type="journal article" date="2022" name="Cell">
        <title>Design, construction, and in vivo augmentation of a complex gut microbiome.</title>
        <authorList>
            <person name="Cheng A.G."/>
            <person name="Ho P.Y."/>
            <person name="Aranda-Diaz A."/>
            <person name="Jain S."/>
            <person name="Yu F.B."/>
            <person name="Meng X."/>
            <person name="Wang M."/>
            <person name="Iakiviak M."/>
            <person name="Nagashima K."/>
            <person name="Zhao A."/>
            <person name="Murugkar P."/>
            <person name="Patil A."/>
            <person name="Atabakhsh K."/>
            <person name="Weakley A."/>
            <person name="Yan J."/>
            <person name="Brumbaugh A.R."/>
            <person name="Higginbottom S."/>
            <person name="Dimas A."/>
            <person name="Shiver A.L."/>
            <person name="Deutschbauer A."/>
            <person name="Neff N."/>
            <person name="Sonnenburg J.L."/>
            <person name="Huang K.C."/>
            <person name="Fischbach M.A."/>
        </authorList>
    </citation>
    <scope>NUCLEOTIDE SEQUENCE</scope>
    <source>
        <strain evidence="6">DSM 19829</strain>
    </source>
</reference>
<feature type="domain" description="ABC transporter" evidence="5">
    <location>
        <begin position="4"/>
        <end position="221"/>
    </location>
</feature>
<dbReference type="Proteomes" id="UP001060164">
    <property type="component" value="Chromosome"/>
</dbReference>
<accession>A0ABY5VDH8</accession>
<keyword evidence="3" id="KW-0547">Nucleotide-binding</keyword>
<dbReference type="GO" id="GO:0005524">
    <property type="term" value="F:ATP binding"/>
    <property type="evidence" value="ECO:0007669"/>
    <property type="project" value="UniProtKB-KW"/>
</dbReference>
<dbReference type="InterPro" id="IPR003593">
    <property type="entry name" value="AAA+_ATPase"/>
</dbReference>
<keyword evidence="7" id="KW-1185">Reference proteome</keyword>
<evidence type="ECO:0000259" key="5">
    <source>
        <dbReference type="PROSITE" id="PS50893"/>
    </source>
</evidence>
<dbReference type="Pfam" id="PF00005">
    <property type="entry name" value="ABC_tran"/>
    <property type="match status" value="1"/>
</dbReference>
<dbReference type="InterPro" id="IPR050153">
    <property type="entry name" value="Metal_Ion_Import_ABC"/>
</dbReference>
<evidence type="ECO:0000313" key="7">
    <source>
        <dbReference type="Proteomes" id="UP001060164"/>
    </source>
</evidence>
<evidence type="ECO:0000256" key="4">
    <source>
        <dbReference type="ARBA" id="ARBA00022840"/>
    </source>
</evidence>
<dbReference type="SMART" id="SM00382">
    <property type="entry name" value="AAA"/>
    <property type="match status" value="1"/>
</dbReference>
<dbReference type="PROSITE" id="PS00211">
    <property type="entry name" value="ABC_TRANSPORTER_1"/>
    <property type="match status" value="1"/>
</dbReference>
<dbReference type="InterPro" id="IPR003439">
    <property type="entry name" value="ABC_transporter-like_ATP-bd"/>
</dbReference>
<evidence type="ECO:0000256" key="3">
    <source>
        <dbReference type="ARBA" id="ARBA00022741"/>
    </source>
</evidence>
<dbReference type="EMBL" id="CP102290">
    <property type="protein sequence ID" value="UWP58013.1"/>
    <property type="molecule type" value="Genomic_DNA"/>
</dbReference>
<keyword evidence="2" id="KW-0813">Transport</keyword>
<dbReference type="SUPFAM" id="SSF52540">
    <property type="entry name" value="P-loop containing nucleoside triphosphate hydrolases"/>
    <property type="match status" value="1"/>
</dbReference>
<organism evidence="6 7">
    <name type="scientific">Ruminococcus gauvreauii</name>
    <dbReference type="NCBI Taxonomy" id="438033"/>
    <lineage>
        <taxon>Bacteria</taxon>
        <taxon>Bacillati</taxon>
        <taxon>Bacillota</taxon>
        <taxon>Clostridia</taxon>
        <taxon>Eubacteriales</taxon>
        <taxon>Oscillospiraceae</taxon>
        <taxon>Ruminococcus</taxon>
    </lineage>
</organism>
<protein>
    <submittedName>
        <fullName evidence="6">Metal ABC transporter ATP-binding protein</fullName>
    </submittedName>
</protein>
<dbReference type="PANTHER" id="PTHR42734">
    <property type="entry name" value="METAL TRANSPORT SYSTEM ATP-BINDING PROTEIN TM_0124-RELATED"/>
    <property type="match status" value="1"/>
</dbReference>
<sequence length="221" mass="24629">MNVIDIRDLSFAYGDEKVLREVSLQVAQGEYAVLLGENGTGKSTFLKLLLGELKPQQGTICLFGGDTRKVFHADKIGYVPQNSISLNPFFPATVEEIVLTNLYSQIGWFRLPGKKQRQQAATALRWAGMEEYRKSRIGELSGGQQQRVMLARALVGNPELLVLDEPTTGVDTASVKELYQTLERLNREEGVTILMVTHASVKECAGISRIYHMEEGQVVER</sequence>
<evidence type="ECO:0000313" key="6">
    <source>
        <dbReference type="EMBL" id="UWP58013.1"/>
    </source>
</evidence>
<dbReference type="RefSeq" id="WP_028528585.1">
    <property type="nucleotide sequence ID" value="NZ_CABLBR010000012.1"/>
</dbReference>
<evidence type="ECO:0000256" key="2">
    <source>
        <dbReference type="ARBA" id="ARBA00022448"/>
    </source>
</evidence>
<dbReference type="InterPro" id="IPR017871">
    <property type="entry name" value="ABC_transporter-like_CS"/>
</dbReference>
<dbReference type="InterPro" id="IPR027417">
    <property type="entry name" value="P-loop_NTPase"/>
</dbReference>
<comment type="similarity">
    <text evidence="1">Belongs to the ABC transporter superfamily.</text>
</comment>
<dbReference type="PANTHER" id="PTHR42734:SF17">
    <property type="entry name" value="METAL TRANSPORT SYSTEM ATP-BINDING PROTEIN TM_0124-RELATED"/>
    <property type="match status" value="1"/>
</dbReference>
<dbReference type="CDD" id="cd03235">
    <property type="entry name" value="ABC_Metallic_Cations"/>
    <property type="match status" value="1"/>
</dbReference>
<evidence type="ECO:0000256" key="1">
    <source>
        <dbReference type="ARBA" id="ARBA00005417"/>
    </source>
</evidence>